<evidence type="ECO:0000313" key="2">
    <source>
        <dbReference type="EMBL" id="QES90116.1"/>
    </source>
</evidence>
<accession>A0A5P2G2U1</accession>
<dbReference type="EMBL" id="CP044016">
    <property type="protein sequence ID" value="QES90116.1"/>
    <property type="molecule type" value="Genomic_DNA"/>
</dbReference>
<feature type="region of interest" description="Disordered" evidence="1">
    <location>
        <begin position="126"/>
        <end position="146"/>
    </location>
</feature>
<dbReference type="AlphaFoldDB" id="A0A5P2G2U1"/>
<proteinExistence type="predicted"/>
<gene>
    <name evidence="2" type="ORF">E0W69_016145</name>
</gene>
<reference evidence="2 3" key="1">
    <citation type="submission" date="2019-09" db="EMBL/GenBank/DDBJ databases">
        <title>Complete genome sequence of Arachidicoccus sp. B3-10 isolated from apple orchard soil.</title>
        <authorList>
            <person name="Kim H.S."/>
            <person name="Han K.-I."/>
            <person name="Suh M.K."/>
            <person name="Lee K.C."/>
            <person name="Eom M.K."/>
            <person name="Kim J.-S."/>
            <person name="Kang S.W."/>
            <person name="Sin Y."/>
            <person name="Lee J.-S."/>
        </authorList>
    </citation>
    <scope>NUCLEOTIDE SEQUENCE [LARGE SCALE GENOMIC DNA]</scope>
    <source>
        <strain evidence="2 3">B3-10</strain>
    </source>
</reference>
<name>A0A5P2G2U1_9BACT</name>
<evidence type="ECO:0000313" key="3">
    <source>
        <dbReference type="Proteomes" id="UP000292424"/>
    </source>
</evidence>
<dbReference type="KEGG" id="arac:E0W69_016145"/>
<keyword evidence="3" id="KW-1185">Reference proteome</keyword>
<evidence type="ECO:0000256" key="1">
    <source>
        <dbReference type="SAM" id="MobiDB-lite"/>
    </source>
</evidence>
<organism evidence="2 3">
    <name type="scientific">Rhizosphaericola mali</name>
    <dbReference type="NCBI Taxonomy" id="2545455"/>
    <lineage>
        <taxon>Bacteria</taxon>
        <taxon>Pseudomonadati</taxon>
        <taxon>Bacteroidota</taxon>
        <taxon>Chitinophagia</taxon>
        <taxon>Chitinophagales</taxon>
        <taxon>Chitinophagaceae</taxon>
        <taxon>Rhizosphaericola</taxon>
    </lineage>
</organism>
<protein>
    <submittedName>
        <fullName evidence="2">Uncharacterized protein</fullName>
    </submittedName>
</protein>
<sequence length="146" mass="16642">MEENNQKIKLDQDLSFIDGTSDLDQEIRKVKAQIRMDEYVLKRDLKLVPRESIRSLVGKPVPFFAKSSVADKTWNLLQVAIAFWVNNPFKKSKNTMNPLQSLLQSVKEVGVVTIFNGVKTYFQNKKKKKPATANNGTKTEEPITSK</sequence>
<dbReference type="Proteomes" id="UP000292424">
    <property type="component" value="Chromosome"/>
</dbReference>